<sequence length="123" mass="14263">MTSNDWVDPTELLQRMYTAFNSRNIDELLATMSPDVDWPDMIEGTRLHGPAQVRTYWLRQFDTIDPHVEPQGFTLDPDGRIITDVHQVVRNHAGETLADQMVQHVYTIRNGLIERMDVQTVEQ</sequence>
<feature type="domain" description="SnoaL-like" evidence="1">
    <location>
        <begin position="14"/>
        <end position="115"/>
    </location>
</feature>
<dbReference type="EMBL" id="BLAE01000012">
    <property type="protein sequence ID" value="GES08847.1"/>
    <property type="molecule type" value="Genomic_DNA"/>
</dbReference>
<dbReference type="AlphaFoldDB" id="A0A5M3WI82"/>
<evidence type="ECO:0000313" key="3">
    <source>
        <dbReference type="Proteomes" id="UP000331127"/>
    </source>
</evidence>
<keyword evidence="3" id="KW-1185">Reference proteome</keyword>
<reference evidence="2 3" key="1">
    <citation type="submission" date="2019-10" db="EMBL/GenBank/DDBJ databases">
        <title>Whole genome shotgun sequence of Acrocarpospora macrocephala NBRC 16266.</title>
        <authorList>
            <person name="Ichikawa N."/>
            <person name="Kimura A."/>
            <person name="Kitahashi Y."/>
            <person name="Komaki H."/>
            <person name="Oguchi A."/>
        </authorList>
    </citation>
    <scope>NUCLEOTIDE SEQUENCE [LARGE SCALE GENOMIC DNA]</scope>
    <source>
        <strain evidence="2 3">NBRC 16266</strain>
    </source>
</reference>
<accession>A0A5M3WI82</accession>
<evidence type="ECO:0000259" key="1">
    <source>
        <dbReference type="Pfam" id="PF12680"/>
    </source>
</evidence>
<dbReference type="InterPro" id="IPR037401">
    <property type="entry name" value="SnoaL-like"/>
</dbReference>
<name>A0A5M3WI82_9ACTN</name>
<protein>
    <recommendedName>
        <fullName evidence="1">SnoaL-like domain-containing protein</fullName>
    </recommendedName>
</protein>
<organism evidence="2 3">
    <name type="scientific">Acrocarpospora macrocephala</name>
    <dbReference type="NCBI Taxonomy" id="150177"/>
    <lineage>
        <taxon>Bacteria</taxon>
        <taxon>Bacillati</taxon>
        <taxon>Actinomycetota</taxon>
        <taxon>Actinomycetes</taxon>
        <taxon>Streptosporangiales</taxon>
        <taxon>Streptosporangiaceae</taxon>
        <taxon>Acrocarpospora</taxon>
    </lineage>
</organism>
<evidence type="ECO:0000313" key="2">
    <source>
        <dbReference type="EMBL" id="GES08847.1"/>
    </source>
</evidence>
<dbReference type="Proteomes" id="UP000331127">
    <property type="component" value="Unassembled WGS sequence"/>
</dbReference>
<dbReference type="Pfam" id="PF12680">
    <property type="entry name" value="SnoaL_2"/>
    <property type="match status" value="1"/>
</dbReference>
<gene>
    <name evidence="2" type="ORF">Amac_024430</name>
</gene>
<proteinExistence type="predicted"/>
<comment type="caution">
    <text evidence="2">The sequence shown here is derived from an EMBL/GenBank/DDBJ whole genome shotgun (WGS) entry which is preliminary data.</text>
</comment>
<dbReference type="Gene3D" id="3.10.450.50">
    <property type="match status" value="1"/>
</dbReference>
<dbReference type="RefSeq" id="WP_218041030.1">
    <property type="nucleotide sequence ID" value="NZ_BAAAHL010000060.1"/>
</dbReference>
<dbReference type="InterPro" id="IPR032710">
    <property type="entry name" value="NTF2-like_dom_sf"/>
</dbReference>
<dbReference type="SUPFAM" id="SSF54427">
    <property type="entry name" value="NTF2-like"/>
    <property type="match status" value="1"/>
</dbReference>